<organism evidence="1 2">
    <name type="scientific">Dreissena polymorpha</name>
    <name type="common">Zebra mussel</name>
    <name type="synonym">Mytilus polymorpha</name>
    <dbReference type="NCBI Taxonomy" id="45954"/>
    <lineage>
        <taxon>Eukaryota</taxon>
        <taxon>Metazoa</taxon>
        <taxon>Spiralia</taxon>
        <taxon>Lophotrochozoa</taxon>
        <taxon>Mollusca</taxon>
        <taxon>Bivalvia</taxon>
        <taxon>Autobranchia</taxon>
        <taxon>Heteroconchia</taxon>
        <taxon>Euheterodonta</taxon>
        <taxon>Imparidentia</taxon>
        <taxon>Neoheterodontei</taxon>
        <taxon>Myida</taxon>
        <taxon>Dreissenoidea</taxon>
        <taxon>Dreissenidae</taxon>
        <taxon>Dreissena</taxon>
    </lineage>
</organism>
<accession>A0A9D4R424</accession>
<dbReference type="Proteomes" id="UP000828390">
    <property type="component" value="Unassembled WGS sequence"/>
</dbReference>
<reference evidence="1" key="1">
    <citation type="journal article" date="2019" name="bioRxiv">
        <title>The Genome of the Zebra Mussel, Dreissena polymorpha: A Resource for Invasive Species Research.</title>
        <authorList>
            <person name="McCartney M.A."/>
            <person name="Auch B."/>
            <person name="Kono T."/>
            <person name="Mallez S."/>
            <person name="Zhang Y."/>
            <person name="Obille A."/>
            <person name="Becker A."/>
            <person name="Abrahante J.E."/>
            <person name="Garbe J."/>
            <person name="Badalamenti J.P."/>
            <person name="Herman A."/>
            <person name="Mangelson H."/>
            <person name="Liachko I."/>
            <person name="Sullivan S."/>
            <person name="Sone E.D."/>
            <person name="Koren S."/>
            <person name="Silverstein K.A.T."/>
            <person name="Beckman K.B."/>
            <person name="Gohl D.M."/>
        </authorList>
    </citation>
    <scope>NUCLEOTIDE SEQUENCE</scope>
    <source>
        <strain evidence="1">Duluth1</strain>
        <tissue evidence="1">Whole animal</tissue>
    </source>
</reference>
<evidence type="ECO:0000313" key="2">
    <source>
        <dbReference type="Proteomes" id="UP000828390"/>
    </source>
</evidence>
<dbReference type="EMBL" id="JAIWYP010000003">
    <property type="protein sequence ID" value="KAH3854341.1"/>
    <property type="molecule type" value="Genomic_DNA"/>
</dbReference>
<protein>
    <submittedName>
        <fullName evidence="1">Uncharacterized protein</fullName>
    </submittedName>
</protein>
<reference evidence="1" key="2">
    <citation type="submission" date="2020-11" db="EMBL/GenBank/DDBJ databases">
        <authorList>
            <person name="McCartney M.A."/>
            <person name="Auch B."/>
            <person name="Kono T."/>
            <person name="Mallez S."/>
            <person name="Becker A."/>
            <person name="Gohl D.M."/>
            <person name="Silverstein K.A.T."/>
            <person name="Koren S."/>
            <person name="Bechman K.B."/>
            <person name="Herman A."/>
            <person name="Abrahante J.E."/>
            <person name="Garbe J."/>
        </authorList>
    </citation>
    <scope>NUCLEOTIDE SEQUENCE</scope>
    <source>
        <strain evidence="1">Duluth1</strain>
        <tissue evidence="1">Whole animal</tissue>
    </source>
</reference>
<sequence>MDIGQLFIFTCGMCPPAADRISKHIMDVITRDMESTLHDNSNQNTCSFDQCYVAQCTILEGLMESNANNQPFIRLTISHIICEPAQINADTPLKTLLDMNIANIVSLNASIVCTESCFQDIISQSRVQEIIYQSREKLLYLSLKDNGKISLNGLQLKYLRCVGATDLTNLDCSNMVECALSATPLTEKCVFERMKGTGGNIRLFHIDECTSISLLSMALPNLRSLHTFELSNTVLLNTQLHEVMPQ</sequence>
<gene>
    <name evidence="1" type="ORF">DPMN_096878</name>
</gene>
<name>A0A9D4R424_DREPO</name>
<evidence type="ECO:0000313" key="1">
    <source>
        <dbReference type="EMBL" id="KAH3854341.1"/>
    </source>
</evidence>
<keyword evidence="2" id="KW-1185">Reference proteome</keyword>
<comment type="caution">
    <text evidence="1">The sequence shown here is derived from an EMBL/GenBank/DDBJ whole genome shotgun (WGS) entry which is preliminary data.</text>
</comment>
<dbReference type="AlphaFoldDB" id="A0A9D4R424"/>
<proteinExistence type="predicted"/>